<feature type="binding site" evidence="3">
    <location>
        <position position="19"/>
    </location>
    <ligand>
        <name>Zn(2+)</name>
        <dbReference type="ChEBI" id="CHEBI:29105"/>
    </ligand>
</feature>
<dbReference type="Pfam" id="PF21302">
    <property type="entry name" value="Zn_ribbon_RlmA"/>
    <property type="match status" value="1"/>
</dbReference>
<sequence length="277" mass="31624">MNKILRFSDSEKVFQCPICKTDLKLKQKSLFCSNHHCFDISKTGYVNFAVGTKSSKHYSRETFQIRREVLEKGYYSHILNEVVQLIKSFSSIDTILDIGCGEGYYSKQIKEVSGDKEIIAFDISKDAVQLAAKSDFSNSIKWFVGNLEEMPIKDKRIDCILDIFTPANYSEFNRVLKEGGYVIKVIPGNAHLKELRETAKEQLKSNQYSNAAVVDYFQKKYSVVYHKKVSATYTMTSEEIKTFADMTPLLFCVNKDGIDLKKTKEITIDAEIFAGKL</sequence>
<dbReference type="Pfam" id="PF13847">
    <property type="entry name" value="Methyltransf_31"/>
    <property type="match status" value="1"/>
</dbReference>
<accession>A0A1M5A5B0</accession>
<dbReference type="GO" id="GO:0046872">
    <property type="term" value="F:metal ion binding"/>
    <property type="evidence" value="ECO:0007669"/>
    <property type="project" value="UniProtKB-KW"/>
</dbReference>
<dbReference type="InterPro" id="IPR051052">
    <property type="entry name" value="Diverse_substrate_MTase"/>
</dbReference>
<keyword evidence="2 7" id="KW-0808">Transferase</keyword>
<feature type="binding site" evidence="4">
    <location>
        <position position="191"/>
    </location>
    <ligand>
        <name>S-adenosyl-L-methionine</name>
        <dbReference type="ChEBI" id="CHEBI:59789"/>
    </ligand>
</feature>
<dbReference type="PANTHER" id="PTHR44942:SF4">
    <property type="entry name" value="METHYLTRANSFERASE TYPE 11 DOMAIN-CONTAINING PROTEIN"/>
    <property type="match status" value="1"/>
</dbReference>
<gene>
    <name evidence="7" type="ORF">SAMN02745158_03048</name>
</gene>
<organism evidence="7 8">
    <name type="scientific">Lactonifactor longoviformis DSM 17459</name>
    <dbReference type="NCBI Taxonomy" id="1122155"/>
    <lineage>
        <taxon>Bacteria</taxon>
        <taxon>Bacillati</taxon>
        <taxon>Bacillota</taxon>
        <taxon>Clostridia</taxon>
        <taxon>Eubacteriales</taxon>
        <taxon>Clostridiaceae</taxon>
        <taxon>Lactonifactor</taxon>
    </lineage>
</organism>
<evidence type="ECO:0000256" key="3">
    <source>
        <dbReference type="PIRSR" id="PIRSR018249-1"/>
    </source>
</evidence>
<keyword evidence="8" id="KW-1185">Reference proteome</keyword>
<dbReference type="AlphaFoldDB" id="A0A1M5A5B0"/>
<evidence type="ECO:0000313" key="7">
    <source>
        <dbReference type="EMBL" id="SHF25509.1"/>
    </source>
</evidence>
<dbReference type="SUPFAM" id="SSF53335">
    <property type="entry name" value="S-adenosyl-L-methionine-dependent methyltransferases"/>
    <property type="match status" value="1"/>
</dbReference>
<dbReference type="Gene3D" id="3.40.50.150">
    <property type="entry name" value="Vaccinia Virus protein VP39"/>
    <property type="match status" value="1"/>
</dbReference>
<feature type="binding site" evidence="4">
    <location>
        <begin position="102"/>
        <end position="103"/>
    </location>
    <ligand>
        <name>S-adenosyl-L-methionine</name>
        <dbReference type="ChEBI" id="CHEBI:59789"/>
    </ligand>
</feature>
<dbReference type="GO" id="GO:0008168">
    <property type="term" value="F:methyltransferase activity"/>
    <property type="evidence" value="ECO:0007669"/>
    <property type="project" value="UniProtKB-KW"/>
</dbReference>
<reference evidence="7 8" key="1">
    <citation type="submission" date="2016-11" db="EMBL/GenBank/DDBJ databases">
        <authorList>
            <person name="Jaros S."/>
            <person name="Januszkiewicz K."/>
            <person name="Wedrychowicz H."/>
        </authorList>
    </citation>
    <scope>NUCLEOTIDE SEQUENCE [LARGE SCALE GENOMIC DNA]</scope>
    <source>
        <strain evidence="7 8">DSM 17459</strain>
    </source>
</reference>
<feature type="binding site" evidence="3">
    <location>
        <position position="36"/>
    </location>
    <ligand>
        <name>Zn(2+)</name>
        <dbReference type="ChEBI" id="CHEBI:29105"/>
    </ligand>
</feature>
<name>A0A1M5A5B0_9CLOT</name>
<feature type="binding site" evidence="4">
    <location>
        <position position="75"/>
    </location>
    <ligand>
        <name>S-adenosyl-L-methionine</name>
        <dbReference type="ChEBI" id="CHEBI:59789"/>
    </ligand>
</feature>
<keyword evidence="3" id="KW-0862">Zinc</keyword>
<dbReference type="RefSeq" id="WP_002592690.1">
    <property type="nucleotide sequence ID" value="NZ_FQVI01000018.1"/>
</dbReference>
<dbReference type="GO" id="GO:0032259">
    <property type="term" value="P:methylation"/>
    <property type="evidence" value="ECO:0007669"/>
    <property type="project" value="UniProtKB-KW"/>
</dbReference>
<dbReference type="GeneID" id="86053755"/>
<evidence type="ECO:0000313" key="8">
    <source>
        <dbReference type="Proteomes" id="UP000184245"/>
    </source>
</evidence>
<dbReference type="InterPro" id="IPR025714">
    <property type="entry name" value="Methyltranfer_dom"/>
</dbReference>
<protein>
    <submittedName>
        <fullName evidence="7">23S rRNA (Guanine745-N1)-methyltransferase</fullName>
    </submittedName>
</protein>
<feature type="binding site" evidence="3">
    <location>
        <position position="16"/>
    </location>
    <ligand>
        <name>Zn(2+)</name>
        <dbReference type="ChEBI" id="CHEBI:29105"/>
    </ligand>
</feature>
<evidence type="ECO:0000256" key="2">
    <source>
        <dbReference type="ARBA" id="ARBA00022679"/>
    </source>
</evidence>
<evidence type="ECO:0000259" key="6">
    <source>
        <dbReference type="Pfam" id="PF21302"/>
    </source>
</evidence>
<feature type="binding site" evidence="3">
    <location>
        <position position="32"/>
    </location>
    <ligand>
        <name>Zn(2+)</name>
        <dbReference type="ChEBI" id="CHEBI:29105"/>
    </ligand>
</feature>
<dbReference type="CDD" id="cd02440">
    <property type="entry name" value="AdoMet_MTases"/>
    <property type="match status" value="1"/>
</dbReference>
<dbReference type="InterPro" id="IPR048647">
    <property type="entry name" value="RlmA_N"/>
</dbReference>
<keyword evidence="4" id="KW-0949">S-adenosyl-L-methionine</keyword>
<dbReference type="OrthoDB" id="5522265at2"/>
<feature type="domain" description="23S rRNA (guanine(745)-N(1))-methyltransferase N-terminal" evidence="6">
    <location>
        <begin position="14"/>
        <end position="56"/>
    </location>
</feature>
<feature type="domain" description="Methyltransferase" evidence="5">
    <location>
        <begin position="93"/>
        <end position="222"/>
    </location>
</feature>
<proteinExistence type="predicted"/>
<dbReference type="PIRSF" id="PIRSF018249">
    <property type="entry name" value="MyrA_prd"/>
    <property type="match status" value="1"/>
</dbReference>
<keyword evidence="3" id="KW-0479">Metal-binding</keyword>
<dbReference type="STRING" id="1122155.SAMN02745158_03048"/>
<dbReference type="Proteomes" id="UP000184245">
    <property type="component" value="Unassembled WGS sequence"/>
</dbReference>
<dbReference type="InterPro" id="IPR016718">
    <property type="entry name" value="rRNA_m1G-MeTrfase_A_prd"/>
</dbReference>
<dbReference type="PANTHER" id="PTHR44942">
    <property type="entry name" value="METHYLTRANSF_11 DOMAIN-CONTAINING PROTEIN"/>
    <property type="match status" value="1"/>
</dbReference>
<evidence type="ECO:0000259" key="5">
    <source>
        <dbReference type="Pfam" id="PF13847"/>
    </source>
</evidence>
<evidence type="ECO:0000256" key="1">
    <source>
        <dbReference type="ARBA" id="ARBA00022603"/>
    </source>
</evidence>
<keyword evidence="1 7" id="KW-0489">Methyltransferase</keyword>
<dbReference type="InterPro" id="IPR029063">
    <property type="entry name" value="SAM-dependent_MTases_sf"/>
</dbReference>
<evidence type="ECO:0000256" key="4">
    <source>
        <dbReference type="PIRSR" id="PIRSR018249-2"/>
    </source>
</evidence>
<dbReference type="EMBL" id="FQVI01000018">
    <property type="protein sequence ID" value="SHF25509.1"/>
    <property type="molecule type" value="Genomic_DNA"/>
</dbReference>